<accession>A0ABS4K4P4</accession>
<dbReference type="EMBL" id="JAGGLL010000019">
    <property type="protein sequence ID" value="MBP2022747.1"/>
    <property type="molecule type" value="Genomic_DNA"/>
</dbReference>
<evidence type="ECO:0000313" key="3">
    <source>
        <dbReference type="Proteomes" id="UP001519308"/>
    </source>
</evidence>
<protein>
    <recommendedName>
        <fullName evidence="1">N-acetyltransferase domain-containing protein</fullName>
    </recommendedName>
</protein>
<dbReference type="SUPFAM" id="SSF55729">
    <property type="entry name" value="Acyl-CoA N-acyltransferases (Nat)"/>
    <property type="match status" value="1"/>
</dbReference>
<evidence type="ECO:0000259" key="1">
    <source>
        <dbReference type="Pfam" id="PF00583"/>
    </source>
</evidence>
<organism evidence="2 3">
    <name type="scientific">Clostridium punense</name>
    <dbReference type="NCBI Taxonomy" id="1054297"/>
    <lineage>
        <taxon>Bacteria</taxon>
        <taxon>Bacillati</taxon>
        <taxon>Bacillota</taxon>
        <taxon>Clostridia</taxon>
        <taxon>Eubacteriales</taxon>
        <taxon>Clostridiaceae</taxon>
        <taxon>Clostridium</taxon>
    </lineage>
</organism>
<reference evidence="2 3" key="1">
    <citation type="submission" date="2021-03" db="EMBL/GenBank/DDBJ databases">
        <title>Genomic Encyclopedia of Type Strains, Phase IV (KMG-IV): sequencing the most valuable type-strain genomes for metagenomic binning, comparative biology and taxonomic classification.</title>
        <authorList>
            <person name="Goeker M."/>
        </authorList>
    </citation>
    <scope>NUCLEOTIDE SEQUENCE [LARGE SCALE GENOMIC DNA]</scope>
    <source>
        <strain evidence="2 3">DSM 28650</strain>
    </source>
</reference>
<dbReference type="Proteomes" id="UP001519308">
    <property type="component" value="Unassembled WGS sequence"/>
</dbReference>
<keyword evidence="3" id="KW-1185">Reference proteome</keyword>
<proteinExistence type="predicted"/>
<feature type="domain" description="N-acetyltransferase" evidence="1">
    <location>
        <begin position="48"/>
        <end position="89"/>
    </location>
</feature>
<sequence>MKNENFVIEEGTREEIILVNNSLVDYNLSKVPPIREPYFTPINRVIKGESGEVLAGLISMIYGWDYLHIDILWVKEDCRTSGYGSELLK</sequence>
<dbReference type="RefSeq" id="WP_021283666.1">
    <property type="nucleotide sequence ID" value="NZ_JAGGLL010000019.1"/>
</dbReference>
<comment type="caution">
    <text evidence="2">The sequence shown here is derived from an EMBL/GenBank/DDBJ whole genome shotgun (WGS) entry which is preliminary data.</text>
</comment>
<name>A0ABS4K4P4_9CLOT</name>
<gene>
    <name evidence="2" type="ORF">J2Z44_002570</name>
</gene>
<dbReference type="InterPro" id="IPR016181">
    <property type="entry name" value="Acyl_CoA_acyltransferase"/>
</dbReference>
<dbReference type="Pfam" id="PF00583">
    <property type="entry name" value="Acetyltransf_1"/>
    <property type="match status" value="1"/>
</dbReference>
<dbReference type="InterPro" id="IPR000182">
    <property type="entry name" value="GNAT_dom"/>
</dbReference>
<dbReference type="CDD" id="cd04301">
    <property type="entry name" value="NAT_SF"/>
    <property type="match status" value="1"/>
</dbReference>
<evidence type="ECO:0000313" key="2">
    <source>
        <dbReference type="EMBL" id="MBP2022747.1"/>
    </source>
</evidence>
<dbReference type="Gene3D" id="3.40.630.30">
    <property type="match status" value="1"/>
</dbReference>